<dbReference type="Proteomes" id="UP000188320">
    <property type="component" value="Unassembled WGS sequence"/>
</dbReference>
<sequence>MQRISIKSIVFVLLNIQSILLASVYAANEQVTEKLLQRRDGTMSSADTENCKYYYDPLQISIKQSSTSQASAQQFGSFDINSVRIQNPCKDLSIFSMTFKAGITDDLFVRISEYQNQFPVIDTIFGPYFSRSGSIIIRRYPTNPLGDVWYKRALTGSSSAPSDAPSNPSSDSDTSSDAPSEGSDSNSGSTSSSTSSFPDSSADNTFEFYYNYYNITLSLNDGQFNLISKNPGFVVLPKIIYFTTWYNPAVVYDIAVNCIADCNPELRGTFVQ</sequence>
<dbReference type="EMBL" id="LSSK01000734">
    <property type="protein sequence ID" value="OMH82128.1"/>
    <property type="molecule type" value="Genomic_DNA"/>
</dbReference>
<protein>
    <submittedName>
        <fullName evidence="3">Uncharacterized protein</fullName>
    </submittedName>
</protein>
<evidence type="ECO:0000256" key="2">
    <source>
        <dbReference type="SAM" id="SignalP"/>
    </source>
</evidence>
<evidence type="ECO:0000313" key="4">
    <source>
        <dbReference type="Proteomes" id="UP000188320"/>
    </source>
</evidence>
<organism evidence="3 4">
    <name type="scientific">Zancudomyces culisetae</name>
    <name type="common">Gut fungus</name>
    <name type="synonym">Smittium culisetae</name>
    <dbReference type="NCBI Taxonomy" id="1213189"/>
    <lineage>
        <taxon>Eukaryota</taxon>
        <taxon>Fungi</taxon>
        <taxon>Fungi incertae sedis</taxon>
        <taxon>Zoopagomycota</taxon>
        <taxon>Kickxellomycotina</taxon>
        <taxon>Harpellomycetes</taxon>
        <taxon>Harpellales</taxon>
        <taxon>Legeriomycetaceae</taxon>
        <taxon>Zancudomyces</taxon>
    </lineage>
</organism>
<accession>A0A1R1PMD3</accession>
<gene>
    <name evidence="3" type="ORF">AX774_g4398</name>
</gene>
<proteinExistence type="predicted"/>
<feature type="signal peptide" evidence="2">
    <location>
        <begin position="1"/>
        <end position="26"/>
    </location>
</feature>
<evidence type="ECO:0000313" key="3">
    <source>
        <dbReference type="EMBL" id="OMH82128.1"/>
    </source>
</evidence>
<feature type="chain" id="PRO_5012096556" evidence="2">
    <location>
        <begin position="27"/>
        <end position="272"/>
    </location>
</feature>
<dbReference type="AlphaFoldDB" id="A0A1R1PMD3"/>
<keyword evidence="4" id="KW-1185">Reference proteome</keyword>
<name>A0A1R1PMD3_ZANCU</name>
<comment type="caution">
    <text evidence="3">The sequence shown here is derived from an EMBL/GenBank/DDBJ whole genome shotgun (WGS) entry which is preliminary data.</text>
</comment>
<feature type="region of interest" description="Disordered" evidence="1">
    <location>
        <begin position="157"/>
        <end position="200"/>
    </location>
</feature>
<evidence type="ECO:0000256" key="1">
    <source>
        <dbReference type="SAM" id="MobiDB-lite"/>
    </source>
</evidence>
<keyword evidence="2" id="KW-0732">Signal</keyword>
<reference evidence="4" key="1">
    <citation type="submission" date="2017-01" db="EMBL/GenBank/DDBJ databases">
        <authorList>
            <person name="Wang Y."/>
            <person name="White M."/>
            <person name="Kvist S."/>
            <person name="Moncalvo J.-M."/>
        </authorList>
    </citation>
    <scope>NUCLEOTIDE SEQUENCE [LARGE SCALE GENOMIC DNA]</scope>
    <source>
        <strain evidence="4">COL-18-3</strain>
    </source>
</reference>